<evidence type="ECO:0000313" key="2">
    <source>
        <dbReference type="Proteomes" id="UP000024635"/>
    </source>
</evidence>
<dbReference type="EMBL" id="JARK01001721">
    <property type="protein sequence ID" value="EYB81367.1"/>
    <property type="molecule type" value="Genomic_DNA"/>
</dbReference>
<organism evidence="1 2">
    <name type="scientific">Ancylostoma ceylanicum</name>
    <dbReference type="NCBI Taxonomy" id="53326"/>
    <lineage>
        <taxon>Eukaryota</taxon>
        <taxon>Metazoa</taxon>
        <taxon>Ecdysozoa</taxon>
        <taxon>Nematoda</taxon>
        <taxon>Chromadorea</taxon>
        <taxon>Rhabditida</taxon>
        <taxon>Rhabditina</taxon>
        <taxon>Rhabditomorpha</taxon>
        <taxon>Strongyloidea</taxon>
        <taxon>Ancylostomatidae</taxon>
        <taxon>Ancylostomatinae</taxon>
        <taxon>Ancylostoma</taxon>
    </lineage>
</organism>
<protein>
    <recommendedName>
        <fullName evidence="3">Peptidase M13 N-terminal domain-containing protein</fullName>
    </recommendedName>
</protein>
<gene>
    <name evidence="1" type="primary">Acey_s0385.g419</name>
    <name evidence="1" type="ORF">Y032_0385g419</name>
</gene>
<evidence type="ECO:0008006" key="3">
    <source>
        <dbReference type="Google" id="ProtNLM"/>
    </source>
</evidence>
<sequence>MHHLGSNAPHVTVGQCCRFVRDMECFTATLSLRPFTTKSSRATDLTPTCYPTQIVCCSLFLFIVCVHDYTCAARSTCSKKNIMVGSSVDYRRLSELHEHATWFSADPCEDFFNFTCFNWFRNGSFHMSSFFGHLQDVFNEAIKGESQRKQ</sequence>
<reference evidence="2" key="1">
    <citation type="journal article" date="2015" name="Nat. Genet.">
        <title>The genome and transcriptome of the zoonotic hookworm Ancylostoma ceylanicum identify infection-specific gene families.</title>
        <authorList>
            <person name="Schwarz E.M."/>
            <person name="Hu Y."/>
            <person name="Antoshechkin I."/>
            <person name="Miller M.M."/>
            <person name="Sternberg P.W."/>
            <person name="Aroian R.V."/>
        </authorList>
    </citation>
    <scope>NUCLEOTIDE SEQUENCE</scope>
    <source>
        <strain evidence="2">HY135</strain>
    </source>
</reference>
<name>A0A016RTB4_9BILA</name>
<proteinExistence type="predicted"/>
<dbReference type="SUPFAM" id="SSF55486">
    <property type="entry name" value="Metalloproteases ('zincins'), catalytic domain"/>
    <property type="match status" value="1"/>
</dbReference>
<dbReference type="AlphaFoldDB" id="A0A016RTB4"/>
<dbReference type="Proteomes" id="UP000024635">
    <property type="component" value="Unassembled WGS sequence"/>
</dbReference>
<dbReference type="OrthoDB" id="6475849at2759"/>
<comment type="caution">
    <text evidence="1">The sequence shown here is derived from an EMBL/GenBank/DDBJ whole genome shotgun (WGS) entry which is preliminary data.</text>
</comment>
<keyword evidence="2" id="KW-1185">Reference proteome</keyword>
<accession>A0A016RTB4</accession>
<evidence type="ECO:0000313" key="1">
    <source>
        <dbReference type="EMBL" id="EYB81367.1"/>
    </source>
</evidence>